<proteinExistence type="predicted"/>
<dbReference type="AlphaFoldDB" id="R7ZXY8"/>
<reference evidence="2 3" key="1">
    <citation type="submission" date="2013-02" db="EMBL/GenBank/DDBJ databases">
        <title>A novel strain isolated from Lonar lake, Maharashtra, India.</title>
        <authorList>
            <person name="Singh A."/>
        </authorList>
    </citation>
    <scope>NUCLEOTIDE SEQUENCE [LARGE SCALE GENOMIC DNA]</scope>
    <source>
        <strain evidence="2 3">AK24</strain>
    </source>
</reference>
<dbReference type="OrthoDB" id="838241at2"/>
<comment type="caution">
    <text evidence="2">The sequence shown here is derived from an EMBL/GenBank/DDBJ whole genome shotgun (WGS) entry which is preliminary data.</text>
</comment>
<keyword evidence="3" id="KW-1185">Reference proteome</keyword>
<dbReference type="Pfam" id="PF14321">
    <property type="entry name" value="DUF4382"/>
    <property type="match status" value="1"/>
</dbReference>
<feature type="domain" description="DUF4382" evidence="1">
    <location>
        <begin position="38"/>
        <end position="181"/>
    </location>
</feature>
<dbReference type="InterPro" id="IPR025491">
    <property type="entry name" value="DUF4382"/>
</dbReference>
<accession>R7ZXY8</accession>
<dbReference type="EMBL" id="AQHR01000022">
    <property type="protein sequence ID" value="EON78864.1"/>
    <property type="molecule type" value="Genomic_DNA"/>
</dbReference>
<gene>
    <name evidence="2" type="ORF">ADIS_0761</name>
</gene>
<sequence>MTQTLLSNLRNTALFFVIAVGICLLVLGCENIDGNEKALINVLLIDAPGDFDEVWLEVTGVEILPAGTRGLDNADWVFIPYTPSNKMVKVSDLVGSQRLLLGRMEIRAGQVSQVRLVLGTNHYLVQGGQQFMLQTEPDINERLQVNLSLQAGAGFAWDVYIDVNLAKSIRRNQSGGYLFRPEVRAFSLANRAEIRGNVQPPATRPHIFAINGTDTLATLTTTNGEFRLRGLPPATYRIHIQPRMSHLDSVFSLTAAADSIYTLGNIPLTARPATVP</sequence>
<organism evidence="2 3">
    <name type="scientific">Lunatimonas lonarensis</name>
    <dbReference type="NCBI Taxonomy" id="1232681"/>
    <lineage>
        <taxon>Bacteria</taxon>
        <taxon>Pseudomonadati</taxon>
        <taxon>Bacteroidota</taxon>
        <taxon>Cytophagia</taxon>
        <taxon>Cytophagales</taxon>
        <taxon>Cyclobacteriaceae</taxon>
    </lineage>
</organism>
<evidence type="ECO:0000313" key="3">
    <source>
        <dbReference type="Proteomes" id="UP000013909"/>
    </source>
</evidence>
<protein>
    <submittedName>
        <fullName evidence="2">Putative lipoprotein</fullName>
    </submittedName>
</protein>
<evidence type="ECO:0000259" key="1">
    <source>
        <dbReference type="Pfam" id="PF14321"/>
    </source>
</evidence>
<evidence type="ECO:0000313" key="2">
    <source>
        <dbReference type="EMBL" id="EON78864.1"/>
    </source>
</evidence>
<dbReference type="Proteomes" id="UP000013909">
    <property type="component" value="Unassembled WGS sequence"/>
</dbReference>
<dbReference type="RefSeq" id="WP_010852909.1">
    <property type="nucleotide sequence ID" value="NZ_AQHR01000022.1"/>
</dbReference>
<dbReference type="STRING" id="1232681.ADIS_0761"/>
<keyword evidence="2" id="KW-0449">Lipoprotein</keyword>
<name>R7ZXY8_9BACT</name>